<dbReference type="InterPro" id="IPR039883">
    <property type="entry name" value="Fcf2/DNTTIP2"/>
</dbReference>
<dbReference type="InParanoid" id="A0A067R5R2"/>
<protein>
    <submittedName>
        <fullName evidence="5">Deoxynucleotidyltransferase terminal-interacting protein 2</fullName>
    </submittedName>
</protein>
<dbReference type="Pfam" id="PF08698">
    <property type="entry name" value="Fcf2"/>
    <property type="match status" value="1"/>
</dbReference>
<evidence type="ECO:0000259" key="4">
    <source>
        <dbReference type="Pfam" id="PF08698"/>
    </source>
</evidence>
<dbReference type="GO" id="GO:0006396">
    <property type="term" value="P:RNA processing"/>
    <property type="evidence" value="ECO:0007669"/>
    <property type="project" value="TreeGrafter"/>
</dbReference>
<dbReference type="PANTHER" id="PTHR21686:SF12">
    <property type="entry name" value="DEOXYNUCLEOTIDYLTRANSFERASE TERMINAL-INTERACTING PROTEIN 2"/>
    <property type="match status" value="1"/>
</dbReference>
<evidence type="ECO:0000313" key="6">
    <source>
        <dbReference type="Proteomes" id="UP000027135"/>
    </source>
</evidence>
<dbReference type="AlphaFoldDB" id="A0A067R5R2"/>
<keyword evidence="2" id="KW-0539">Nucleus</keyword>
<feature type="region of interest" description="Disordered" evidence="3">
    <location>
        <begin position="1"/>
        <end position="21"/>
    </location>
</feature>
<keyword evidence="5" id="KW-0808">Transferase</keyword>
<proteinExistence type="predicted"/>
<evidence type="ECO:0000313" key="5">
    <source>
        <dbReference type="EMBL" id="KDR17654.1"/>
    </source>
</evidence>
<feature type="domain" description="Fcf2 pre-rRNA processing C-terminal" evidence="4">
    <location>
        <begin position="93"/>
        <end position="186"/>
    </location>
</feature>
<reference evidence="5 6" key="1">
    <citation type="journal article" date="2014" name="Nat. Commun.">
        <title>Molecular traces of alternative social organization in a termite genome.</title>
        <authorList>
            <person name="Terrapon N."/>
            <person name="Li C."/>
            <person name="Robertson H.M."/>
            <person name="Ji L."/>
            <person name="Meng X."/>
            <person name="Booth W."/>
            <person name="Chen Z."/>
            <person name="Childers C.P."/>
            <person name="Glastad K.M."/>
            <person name="Gokhale K."/>
            <person name="Gowin J."/>
            <person name="Gronenberg W."/>
            <person name="Hermansen R.A."/>
            <person name="Hu H."/>
            <person name="Hunt B.G."/>
            <person name="Huylmans A.K."/>
            <person name="Khalil S.M."/>
            <person name="Mitchell R.D."/>
            <person name="Munoz-Torres M.C."/>
            <person name="Mustard J.A."/>
            <person name="Pan H."/>
            <person name="Reese J.T."/>
            <person name="Scharf M.E."/>
            <person name="Sun F."/>
            <person name="Vogel H."/>
            <person name="Xiao J."/>
            <person name="Yang W."/>
            <person name="Yang Z."/>
            <person name="Yang Z."/>
            <person name="Zhou J."/>
            <person name="Zhu J."/>
            <person name="Brent C.S."/>
            <person name="Elsik C.G."/>
            <person name="Goodisman M.A."/>
            <person name="Liberles D.A."/>
            <person name="Roe R.M."/>
            <person name="Vargo E.L."/>
            <person name="Vilcinskas A."/>
            <person name="Wang J."/>
            <person name="Bornberg-Bauer E."/>
            <person name="Korb J."/>
            <person name="Zhang G."/>
            <person name="Liebig J."/>
        </authorList>
    </citation>
    <scope>NUCLEOTIDE SEQUENCE [LARGE SCALE GENOMIC DNA]</scope>
    <source>
        <tissue evidence="5">Whole organism</tissue>
    </source>
</reference>
<dbReference type="OMA" id="KKTHYKA"/>
<dbReference type="GO" id="GO:0003723">
    <property type="term" value="F:RNA binding"/>
    <property type="evidence" value="ECO:0007669"/>
    <property type="project" value="TreeGrafter"/>
</dbReference>
<dbReference type="FunCoup" id="A0A067R5R2">
    <property type="interactions" value="608"/>
</dbReference>
<sequence>MPKFPVVINRRDTVKNSSSKKDMENYNINESYLDIQLTGRKGKSVYKEPLKFTKIDEVLKKTVITPGFEKLESVPAYQESDRIMQKKRKKERERTKGSNWFNMPATEVTDEVKSDLEILQMRSVLDPKHFYKKNDLTVLPKYFQVGKVIDSPVDFYHSRVPNKERKRTIVEELLADSEFKRYNKRRYKEIIEERRKTHYKAHANARKLKRKK</sequence>
<organism evidence="5 6">
    <name type="scientific">Zootermopsis nevadensis</name>
    <name type="common">Dampwood termite</name>
    <dbReference type="NCBI Taxonomy" id="136037"/>
    <lineage>
        <taxon>Eukaryota</taxon>
        <taxon>Metazoa</taxon>
        <taxon>Ecdysozoa</taxon>
        <taxon>Arthropoda</taxon>
        <taxon>Hexapoda</taxon>
        <taxon>Insecta</taxon>
        <taxon>Pterygota</taxon>
        <taxon>Neoptera</taxon>
        <taxon>Polyneoptera</taxon>
        <taxon>Dictyoptera</taxon>
        <taxon>Blattodea</taxon>
        <taxon>Blattoidea</taxon>
        <taxon>Termitoidae</taxon>
        <taxon>Termopsidae</taxon>
        <taxon>Zootermopsis</taxon>
    </lineage>
</organism>
<dbReference type="OrthoDB" id="427886at2759"/>
<keyword evidence="6" id="KW-1185">Reference proteome</keyword>
<dbReference type="PANTHER" id="PTHR21686">
    <property type="entry name" value="DEOXYNUCLEOTIDYLTRANSFERASE TERMINAL-INTERACTING PROTEIN 2"/>
    <property type="match status" value="1"/>
</dbReference>
<evidence type="ECO:0000256" key="3">
    <source>
        <dbReference type="SAM" id="MobiDB-lite"/>
    </source>
</evidence>
<dbReference type="GO" id="GO:0016740">
    <property type="term" value="F:transferase activity"/>
    <property type="evidence" value="ECO:0007669"/>
    <property type="project" value="UniProtKB-KW"/>
</dbReference>
<evidence type="ECO:0000256" key="2">
    <source>
        <dbReference type="ARBA" id="ARBA00023242"/>
    </source>
</evidence>
<dbReference type="eggNOG" id="KOG3100">
    <property type="taxonomic scope" value="Eukaryota"/>
</dbReference>
<name>A0A067R5R2_ZOONE</name>
<dbReference type="Proteomes" id="UP000027135">
    <property type="component" value="Unassembled WGS sequence"/>
</dbReference>
<evidence type="ECO:0000256" key="1">
    <source>
        <dbReference type="ARBA" id="ARBA00004604"/>
    </source>
</evidence>
<dbReference type="GO" id="GO:0005730">
    <property type="term" value="C:nucleolus"/>
    <property type="evidence" value="ECO:0007669"/>
    <property type="project" value="UniProtKB-SubCell"/>
</dbReference>
<comment type="subcellular location">
    <subcellularLocation>
        <location evidence="1">Nucleus</location>
        <location evidence="1">Nucleolus</location>
    </subcellularLocation>
</comment>
<dbReference type="STRING" id="136037.A0A067R5R2"/>
<accession>A0A067R5R2</accession>
<dbReference type="EMBL" id="KK852726">
    <property type="protein sequence ID" value="KDR17654.1"/>
    <property type="molecule type" value="Genomic_DNA"/>
</dbReference>
<feature type="compositionally biased region" description="Basic and acidic residues" evidence="3">
    <location>
        <begin position="9"/>
        <end position="21"/>
    </location>
</feature>
<dbReference type="InterPro" id="IPR014810">
    <property type="entry name" value="Fcf2_C"/>
</dbReference>
<gene>
    <name evidence="5" type="ORF">L798_08361</name>
</gene>